<feature type="transmembrane region" description="Helical" evidence="1">
    <location>
        <begin position="111"/>
        <end position="126"/>
    </location>
</feature>
<dbReference type="EMBL" id="HBKQ01051264">
    <property type="protein sequence ID" value="CAE2276864.1"/>
    <property type="molecule type" value="Transcribed_RNA"/>
</dbReference>
<proteinExistence type="predicted"/>
<keyword evidence="1" id="KW-0812">Transmembrane</keyword>
<evidence type="ECO:0000313" key="2">
    <source>
        <dbReference type="EMBL" id="CAE2276864.1"/>
    </source>
</evidence>
<feature type="transmembrane region" description="Helical" evidence="1">
    <location>
        <begin position="63"/>
        <end position="81"/>
    </location>
</feature>
<protein>
    <submittedName>
        <fullName evidence="2">Uncharacterized protein</fullName>
    </submittedName>
</protein>
<name>A0A7S4JWV2_9STRA</name>
<keyword evidence="1" id="KW-1133">Transmembrane helix</keyword>
<sequence>MSLPHARRNRLIRACSPHYHPYRWLVVNCIVHVWSILLLLGIWSITGNHEEEDRATVEFYYLIYNFGTCTIWLVEVFFNVLDYKRCTEWERFGEESLLQPTQKDERTKKEVVALWIEVALAIYFFIDSTCVFDNLNRHQIHRQAEGMTYDVFLNMAAYAYMVYRQVVDYRATGQGNGSVHGEEASMPDTQAEVV</sequence>
<reference evidence="2" key="1">
    <citation type="submission" date="2021-01" db="EMBL/GenBank/DDBJ databases">
        <authorList>
            <person name="Corre E."/>
            <person name="Pelletier E."/>
            <person name="Niang G."/>
            <person name="Scheremetjew M."/>
            <person name="Finn R."/>
            <person name="Kale V."/>
            <person name="Holt S."/>
            <person name="Cochrane G."/>
            <person name="Meng A."/>
            <person name="Brown T."/>
            <person name="Cohen L."/>
        </authorList>
    </citation>
    <scope>NUCLEOTIDE SEQUENCE</scope>
    <source>
        <strain evidence="2">Isolate 1302-5</strain>
    </source>
</reference>
<gene>
    <name evidence="2" type="ORF">OAUR00152_LOCUS35353</name>
</gene>
<keyword evidence="1" id="KW-0472">Membrane</keyword>
<accession>A0A7S4JWV2</accession>
<feature type="transmembrane region" description="Helical" evidence="1">
    <location>
        <begin position="146"/>
        <end position="163"/>
    </location>
</feature>
<organism evidence="2">
    <name type="scientific">Odontella aurita</name>
    <dbReference type="NCBI Taxonomy" id="265563"/>
    <lineage>
        <taxon>Eukaryota</taxon>
        <taxon>Sar</taxon>
        <taxon>Stramenopiles</taxon>
        <taxon>Ochrophyta</taxon>
        <taxon>Bacillariophyta</taxon>
        <taxon>Mediophyceae</taxon>
        <taxon>Biddulphiophycidae</taxon>
        <taxon>Eupodiscales</taxon>
        <taxon>Odontellaceae</taxon>
        <taxon>Odontella</taxon>
    </lineage>
</organism>
<feature type="transmembrane region" description="Helical" evidence="1">
    <location>
        <begin position="21"/>
        <end position="43"/>
    </location>
</feature>
<dbReference type="AlphaFoldDB" id="A0A7S4JWV2"/>
<evidence type="ECO:0000256" key="1">
    <source>
        <dbReference type="SAM" id="Phobius"/>
    </source>
</evidence>